<reference evidence="2" key="1">
    <citation type="submission" date="2025-08" db="UniProtKB">
        <authorList>
            <consortium name="RefSeq"/>
        </authorList>
    </citation>
    <scope>IDENTIFICATION</scope>
    <source>
        <tissue evidence="2">Whole Larva</tissue>
    </source>
</reference>
<dbReference type="Proteomes" id="UP000695000">
    <property type="component" value="Unplaced"/>
</dbReference>
<evidence type="ECO:0000313" key="1">
    <source>
        <dbReference type="Proteomes" id="UP000695000"/>
    </source>
</evidence>
<protein>
    <submittedName>
        <fullName evidence="2">Uncharacterized protein LOC108568490</fullName>
    </submittedName>
</protein>
<proteinExistence type="predicted"/>
<evidence type="ECO:0000313" key="2">
    <source>
        <dbReference type="RefSeq" id="XP_017785100.1"/>
    </source>
</evidence>
<accession>A0ABM1NE50</accession>
<sequence length="333" mass="38406">MIMSNHRYVFSEESVSSIAAFKEAVSKNNHHSKLAGKWNHILPQNEELLKRIEVNKKDFVINLEESNQSTIVSTVSIKPIINESNTSNVEYHLNILMQQLKHLDLIPDQTFTEIQSNLTNNQMEELFQLLSRSVHIEDIHKLGKSVAKCVNANDLCVLYSNIIFVKLSEEQSDKITEVLLLLLESYPVIINVQLSKYLVNLKEECPRALQENLKYLKASHKQALLREFIQNCSKLEVAHFPLCELLINEQLDQGAVKKFVNMLTKSSMEYNGDKNFGKLLLQVIVKVGNIVKYFEDDFRSIIKNHRSPWKVKLTKTFENAINSFDSVNETMHF</sequence>
<dbReference type="Gene3D" id="1.25.40.480">
    <property type="match status" value="1"/>
</dbReference>
<organism evidence="1 2">
    <name type="scientific">Nicrophorus vespilloides</name>
    <name type="common">Boreal carrion beetle</name>
    <dbReference type="NCBI Taxonomy" id="110193"/>
    <lineage>
        <taxon>Eukaryota</taxon>
        <taxon>Metazoa</taxon>
        <taxon>Ecdysozoa</taxon>
        <taxon>Arthropoda</taxon>
        <taxon>Hexapoda</taxon>
        <taxon>Insecta</taxon>
        <taxon>Pterygota</taxon>
        <taxon>Neoptera</taxon>
        <taxon>Endopterygota</taxon>
        <taxon>Coleoptera</taxon>
        <taxon>Polyphaga</taxon>
        <taxon>Staphyliniformia</taxon>
        <taxon>Silphidae</taxon>
        <taxon>Nicrophorinae</taxon>
        <taxon>Nicrophorus</taxon>
    </lineage>
</organism>
<keyword evidence="1" id="KW-1185">Reference proteome</keyword>
<gene>
    <name evidence="2" type="primary">LOC108568490</name>
</gene>
<dbReference type="RefSeq" id="XP_017785100.1">
    <property type="nucleotide sequence ID" value="XM_017929611.1"/>
</dbReference>
<name>A0ABM1NE50_NICVS</name>
<dbReference type="GeneID" id="108568490"/>